<dbReference type="STRING" id="1515439.SAMN06265784_10174"/>
<dbReference type="AlphaFoldDB" id="A0A1X7HWB3"/>
<proteinExistence type="predicted"/>
<accession>A0A1X7HWB3</accession>
<organism evidence="1 2">
    <name type="scientific">Paraburkholderia susongensis</name>
    <dbReference type="NCBI Taxonomy" id="1515439"/>
    <lineage>
        <taxon>Bacteria</taxon>
        <taxon>Pseudomonadati</taxon>
        <taxon>Pseudomonadota</taxon>
        <taxon>Betaproteobacteria</taxon>
        <taxon>Burkholderiales</taxon>
        <taxon>Burkholderiaceae</taxon>
        <taxon>Paraburkholderia</taxon>
    </lineage>
</organism>
<name>A0A1X7HWB3_9BURK</name>
<reference evidence="2" key="1">
    <citation type="submission" date="2017-04" db="EMBL/GenBank/DDBJ databases">
        <authorList>
            <person name="Varghese N."/>
            <person name="Submissions S."/>
        </authorList>
    </citation>
    <scope>NUCLEOTIDE SEQUENCE [LARGE SCALE GENOMIC DNA]</scope>
    <source>
        <strain evidence="2">LMG 29540</strain>
    </source>
</reference>
<dbReference type="RefSeq" id="WP_275937481.1">
    <property type="nucleotide sequence ID" value="NZ_FXAT01000001.1"/>
</dbReference>
<protein>
    <submittedName>
        <fullName evidence="1">Uncharacterized protein</fullName>
    </submittedName>
</protein>
<evidence type="ECO:0000313" key="2">
    <source>
        <dbReference type="Proteomes" id="UP000193228"/>
    </source>
</evidence>
<evidence type="ECO:0000313" key="1">
    <source>
        <dbReference type="EMBL" id="SMG06294.1"/>
    </source>
</evidence>
<dbReference type="EMBL" id="FXAT01000001">
    <property type="protein sequence ID" value="SMG06294.1"/>
    <property type="molecule type" value="Genomic_DNA"/>
</dbReference>
<keyword evidence="2" id="KW-1185">Reference proteome</keyword>
<gene>
    <name evidence="1" type="ORF">SAMN06265784_10174</name>
</gene>
<dbReference type="Proteomes" id="UP000193228">
    <property type="component" value="Unassembled WGS sequence"/>
</dbReference>
<sequence length="40" mass="4736">MIECLARVLDWQPLYRLWELIVMICKFLWELLRLLSGGGG</sequence>